<dbReference type="Proteomes" id="UP000237105">
    <property type="component" value="Unassembled WGS sequence"/>
</dbReference>
<name>A0A2P5DJD2_PARAD</name>
<proteinExistence type="predicted"/>
<evidence type="ECO:0000313" key="1">
    <source>
        <dbReference type="EMBL" id="PON73393.1"/>
    </source>
</evidence>
<reference evidence="2" key="1">
    <citation type="submission" date="2016-06" db="EMBL/GenBank/DDBJ databases">
        <title>Parallel loss of symbiosis genes in relatives of nitrogen-fixing non-legume Parasponia.</title>
        <authorList>
            <person name="Van Velzen R."/>
            <person name="Holmer R."/>
            <person name="Bu F."/>
            <person name="Rutten L."/>
            <person name="Van Zeijl A."/>
            <person name="Liu W."/>
            <person name="Santuari L."/>
            <person name="Cao Q."/>
            <person name="Sharma T."/>
            <person name="Shen D."/>
            <person name="Roswanjaya Y."/>
            <person name="Wardhani T."/>
            <person name="Kalhor M.S."/>
            <person name="Jansen J."/>
            <person name="Van den Hoogen J."/>
            <person name="Gungor B."/>
            <person name="Hartog M."/>
            <person name="Hontelez J."/>
            <person name="Verver J."/>
            <person name="Yang W.-C."/>
            <person name="Schijlen E."/>
            <person name="Repin R."/>
            <person name="Schilthuizen M."/>
            <person name="Schranz E."/>
            <person name="Heidstra R."/>
            <person name="Miyata K."/>
            <person name="Fedorova E."/>
            <person name="Kohlen W."/>
            <person name="Bisseling T."/>
            <person name="Smit S."/>
            <person name="Geurts R."/>
        </authorList>
    </citation>
    <scope>NUCLEOTIDE SEQUENCE [LARGE SCALE GENOMIC DNA]</scope>
    <source>
        <strain evidence="2">cv. WU1-14</strain>
    </source>
</reference>
<gene>
    <name evidence="1" type="ORF">PanWU01x14_058970</name>
</gene>
<evidence type="ECO:0000313" key="2">
    <source>
        <dbReference type="Proteomes" id="UP000237105"/>
    </source>
</evidence>
<protein>
    <submittedName>
        <fullName evidence="1">Uncharacterized protein</fullName>
    </submittedName>
</protein>
<comment type="caution">
    <text evidence="1">The sequence shown here is derived from an EMBL/GenBank/DDBJ whole genome shotgun (WGS) entry which is preliminary data.</text>
</comment>
<dbReference type="EMBL" id="JXTB01000034">
    <property type="protein sequence ID" value="PON73393.1"/>
    <property type="molecule type" value="Genomic_DNA"/>
</dbReference>
<dbReference type="AlphaFoldDB" id="A0A2P5DJD2"/>
<accession>A0A2P5DJD2</accession>
<sequence>MAAQTDSFVVDFVGQYCKSYRTQRKLEALVKRSGHRTREIRNSVSLRFVLPVSVALQTTSPRHAIVVYKHHFKTKT</sequence>
<organism evidence="1 2">
    <name type="scientific">Parasponia andersonii</name>
    <name type="common">Sponia andersonii</name>
    <dbReference type="NCBI Taxonomy" id="3476"/>
    <lineage>
        <taxon>Eukaryota</taxon>
        <taxon>Viridiplantae</taxon>
        <taxon>Streptophyta</taxon>
        <taxon>Embryophyta</taxon>
        <taxon>Tracheophyta</taxon>
        <taxon>Spermatophyta</taxon>
        <taxon>Magnoliopsida</taxon>
        <taxon>eudicotyledons</taxon>
        <taxon>Gunneridae</taxon>
        <taxon>Pentapetalae</taxon>
        <taxon>rosids</taxon>
        <taxon>fabids</taxon>
        <taxon>Rosales</taxon>
        <taxon>Cannabaceae</taxon>
        <taxon>Parasponia</taxon>
    </lineage>
</organism>
<keyword evidence="2" id="KW-1185">Reference proteome</keyword>